<dbReference type="InterPro" id="IPR004827">
    <property type="entry name" value="bZIP"/>
</dbReference>
<comment type="caution">
    <text evidence="6">The sequence shown here is derived from an EMBL/GenBank/DDBJ whole genome shotgun (WGS) entry which is preliminary data.</text>
</comment>
<keyword evidence="3" id="KW-0804">Transcription</keyword>
<dbReference type="PROSITE" id="PS00036">
    <property type="entry name" value="BZIP_BASIC"/>
    <property type="match status" value="1"/>
</dbReference>
<organism evidence="6 7">
    <name type="scientific">Sinanodonta woodiana</name>
    <name type="common">Chinese pond mussel</name>
    <name type="synonym">Anodonta woodiana</name>
    <dbReference type="NCBI Taxonomy" id="1069815"/>
    <lineage>
        <taxon>Eukaryota</taxon>
        <taxon>Metazoa</taxon>
        <taxon>Spiralia</taxon>
        <taxon>Lophotrochozoa</taxon>
        <taxon>Mollusca</taxon>
        <taxon>Bivalvia</taxon>
        <taxon>Autobranchia</taxon>
        <taxon>Heteroconchia</taxon>
        <taxon>Palaeoheterodonta</taxon>
        <taxon>Unionida</taxon>
        <taxon>Unionoidea</taxon>
        <taxon>Unionidae</taxon>
        <taxon>Unioninae</taxon>
        <taxon>Sinanodonta</taxon>
    </lineage>
</organism>
<reference evidence="6 7" key="1">
    <citation type="submission" date="2024-11" db="EMBL/GenBank/DDBJ databases">
        <title>Chromosome-level genome assembly of the freshwater bivalve Anodonta woodiana.</title>
        <authorList>
            <person name="Chen X."/>
        </authorList>
    </citation>
    <scope>NUCLEOTIDE SEQUENCE [LARGE SCALE GENOMIC DNA]</scope>
    <source>
        <strain evidence="6">MN2024</strain>
        <tissue evidence="6">Gills</tissue>
    </source>
</reference>
<feature type="domain" description="BZIP" evidence="5">
    <location>
        <begin position="225"/>
        <end position="288"/>
    </location>
</feature>
<protein>
    <recommendedName>
        <fullName evidence="5">BZIP domain-containing protein</fullName>
    </recommendedName>
</protein>
<gene>
    <name evidence="6" type="ORF">ACJMK2_037214</name>
</gene>
<dbReference type="Proteomes" id="UP001634394">
    <property type="component" value="Unassembled WGS sequence"/>
</dbReference>
<accession>A0ABD3WLF1</accession>
<evidence type="ECO:0000259" key="5">
    <source>
        <dbReference type="PROSITE" id="PS50217"/>
    </source>
</evidence>
<dbReference type="EMBL" id="JBJQND010000006">
    <property type="protein sequence ID" value="KAL3874165.1"/>
    <property type="molecule type" value="Genomic_DNA"/>
</dbReference>
<feature type="region of interest" description="Disordered" evidence="4">
    <location>
        <begin position="211"/>
        <end position="235"/>
    </location>
</feature>
<dbReference type="PRINTS" id="PR00042">
    <property type="entry name" value="LEUZIPPRFOS"/>
</dbReference>
<keyword evidence="7" id="KW-1185">Reference proteome</keyword>
<dbReference type="EMBL" id="JBJQND010000006">
    <property type="protein sequence ID" value="KAL3874166.1"/>
    <property type="molecule type" value="Genomic_DNA"/>
</dbReference>
<proteinExistence type="predicted"/>
<evidence type="ECO:0000256" key="4">
    <source>
        <dbReference type="SAM" id="MobiDB-lite"/>
    </source>
</evidence>
<evidence type="ECO:0000256" key="2">
    <source>
        <dbReference type="ARBA" id="ARBA00023125"/>
    </source>
</evidence>
<dbReference type="SUPFAM" id="SSF57959">
    <property type="entry name" value="Leucine zipper domain"/>
    <property type="match status" value="1"/>
</dbReference>
<dbReference type="AlphaFoldDB" id="A0ABD3WLF1"/>
<dbReference type="Gene3D" id="1.20.5.170">
    <property type="match status" value="1"/>
</dbReference>
<evidence type="ECO:0000313" key="7">
    <source>
        <dbReference type="Proteomes" id="UP001634394"/>
    </source>
</evidence>
<dbReference type="InterPro" id="IPR046347">
    <property type="entry name" value="bZIP_sf"/>
</dbReference>
<dbReference type="SMART" id="SM00338">
    <property type="entry name" value="BRLZ"/>
    <property type="match status" value="1"/>
</dbReference>
<evidence type="ECO:0000256" key="3">
    <source>
        <dbReference type="ARBA" id="ARBA00023163"/>
    </source>
</evidence>
<evidence type="ECO:0000313" key="6">
    <source>
        <dbReference type="EMBL" id="KAL3874166.1"/>
    </source>
</evidence>
<dbReference type="EMBL" id="JBJQND010000006">
    <property type="protein sequence ID" value="KAL3874163.1"/>
    <property type="molecule type" value="Genomic_DNA"/>
</dbReference>
<name>A0ABD3WLF1_SINWO</name>
<dbReference type="GO" id="GO:0003677">
    <property type="term" value="F:DNA binding"/>
    <property type="evidence" value="ECO:0007669"/>
    <property type="project" value="UniProtKB-KW"/>
</dbReference>
<sequence length="302" mass="34532">MIMHGKNNFLEMLLQGEGISDLLTPDGEVLPLNQADRVVETGPSPLDFLEFPTVLLENIFSGDQMLDELTTTAPADLNYTSEEMYTSGNEYCIQEDSTSSSAPGNLIPTTVDFQIFDTTDTNITEQDFLGNHDDTMTLVACDELERSNEFGSISEVASEITIESDISDPFSPGLTEHEEAETRIPTKVKEELRTCIRIRRLTEGKELPKVEFKEPEPEQLTEEEEERRRMRREKNKLAAQKCRNRKRETAEYLEEEIRKMEMKNHAIKLDLKKLIKERDALRDTVSVHREVCPRLRAMSANV</sequence>
<dbReference type="Pfam" id="PF00170">
    <property type="entry name" value="bZIP_1"/>
    <property type="match status" value="1"/>
</dbReference>
<dbReference type="PANTHER" id="PTHR23351">
    <property type="entry name" value="FOS TRANSCRIPTION FACTOR-RELATED"/>
    <property type="match status" value="1"/>
</dbReference>
<evidence type="ECO:0000256" key="1">
    <source>
        <dbReference type="ARBA" id="ARBA00023015"/>
    </source>
</evidence>
<dbReference type="PROSITE" id="PS50217">
    <property type="entry name" value="BZIP"/>
    <property type="match status" value="1"/>
</dbReference>
<keyword evidence="2" id="KW-0238">DNA-binding</keyword>
<dbReference type="PANTHER" id="PTHR23351:SF24">
    <property type="entry name" value="ACTIVATING TRANSCRIPTION FACTOR 3-RELATED"/>
    <property type="match status" value="1"/>
</dbReference>
<keyword evidence="1" id="KW-0805">Transcription regulation</keyword>
<dbReference type="InterPro" id="IPR000837">
    <property type="entry name" value="AP-1"/>
</dbReference>